<dbReference type="PANTHER" id="PTHR21596:SF23">
    <property type="entry name" value="FACTOR OF DNA METHYLATION 4"/>
    <property type="match status" value="1"/>
</dbReference>
<dbReference type="GO" id="GO:0080188">
    <property type="term" value="P:gene silencing by siRNA-directed DNA methylation"/>
    <property type="evidence" value="ECO:0007669"/>
    <property type="project" value="InterPro"/>
</dbReference>
<keyword evidence="1" id="KW-0175">Coiled coil</keyword>
<proteinExistence type="predicted"/>
<dbReference type="InterPro" id="IPR045177">
    <property type="entry name" value="FDM1-5/IDN2"/>
</dbReference>
<feature type="compositionally biased region" description="Basic and acidic residues" evidence="2">
    <location>
        <begin position="29"/>
        <end position="40"/>
    </location>
</feature>
<protein>
    <submittedName>
        <fullName evidence="3">Uncharacterized protein</fullName>
    </submittedName>
</protein>
<feature type="region of interest" description="Disordered" evidence="2">
    <location>
        <begin position="1"/>
        <end position="40"/>
    </location>
</feature>
<dbReference type="PANTHER" id="PTHR21596">
    <property type="entry name" value="RIBONUCLEASE P SUBUNIT P38"/>
    <property type="match status" value="1"/>
</dbReference>
<keyword evidence="4" id="KW-1185">Reference proteome</keyword>
<evidence type="ECO:0000256" key="2">
    <source>
        <dbReference type="SAM" id="MobiDB-lite"/>
    </source>
</evidence>
<feature type="coiled-coil region" evidence="1">
    <location>
        <begin position="44"/>
        <end position="111"/>
    </location>
</feature>
<organism evidence="3 4">
    <name type="scientific">Camellia sinensis</name>
    <name type="common">Tea plant</name>
    <name type="synonym">Thea sinensis</name>
    <dbReference type="NCBI Taxonomy" id="4442"/>
    <lineage>
        <taxon>Eukaryota</taxon>
        <taxon>Viridiplantae</taxon>
        <taxon>Streptophyta</taxon>
        <taxon>Embryophyta</taxon>
        <taxon>Tracheophyta</taxon>
        <taxon>Spermatophyta</taxon>
        <taxon>Magnoliopsida</taxon>
        <taxon>eudicotyledons</taxon>
        <taxon>Gunneridae</taxon>
        <taxon>Pentapetalae</taxon>
        <taxon>asterids</taxon>
        <taxon>Ericales</taxon>
        <taxon>Theaceae</taxon>
        <taxon>Camellia</taxon>
    </lineage>
</organism>
<dbReference type="Proteomes" id="UP000593564">
    <property type="component" value="Unassembled WGS sequence"/>
</dbReference>
<dbReference type="AlphaFoldDB" id="A0A7J7HPT9"/>
<reference evidence="3 4" key="2">
    <citation type="submission" date="2020-07" db="EMBL/GenBank/DDBJ databases">
        <title>Genome assembly of wild tea tree DASZ reveals pedigree and selection history of tea varieties.</title>
        <authorList>
            <person name="Zhang W."/>
        </authorList>
    </citation>
    <scope>NUCLEOTIDE SEQUENCE [LARGE SCALE GENOMIC DNA]</scope>
    <source>
        <strain evidence="4">cv. G240</strain>
        <tissue evidence="3">Leaf</tissue>
    </source>
</reference>
<comment type="caution">
    <text evidence="3">The sequence shown here is derived from an EMBL/GenBank/DDBJ whole genome shotgun (WGS) entry which is preliminary data.</text>
</comment>
<sequence length="291" mass="33549">MEEYVNAKGSFSKPTRDTRKSPNQFQFSSKEDAEECTKSTSEVVKEQEKITAELEGQSKSLQELEKELKKKEIQNENKRLKLQFENIMREKEKLYTRITELEKKLDAKQALELEVECMRGALQGIVRNMGEDREKDVVQLELKQKEQELEDLRTLNQALINKESEINAELQAARKVLSDREKEKFHARIIGLEKKLDARQALELELESMRGALRGIVRNMGEDREQDAVQLELKQKDQELEDLRSLNQTLINKESESNAELQAARKELIDVSGSRASIYAGQSDNAFYAAL</sequence>
<evidence type="ECO:0000313" key="3">
    <source>
        <dbReference type="EMBL" id="KAF5954201.1"/>
    </source>
</evidence>
<evidence type="ECO:0000256" key="1">
    <source>
        <dbReference type="SAM" id="Coils"/>
    </source>
</evidence>
<reference evidence="4" key="1">
    <citation type="journal article" date="2020" name="Nat. Commun.">
        <title>Genome assembly of wild tea tree DASZ reveals pedigree and selection history of tea varieties.</title>
        <authorList>
            <person name="Zhang W."/>
            <person name="Zhang Y."/>
            <person name="Qiu H."/>
            <person name="Guo Y."/>
            <person name="Wan H."/>
            <person name="Zhang X."/>
            <person name="Scossa F."/>
            <person name="Alseekh S."/>
            <person name="Zhang Q."/>
            <person name="Wang P."/>
            <person name="Xu L."/>
            <person name="Schmidt M.H."/>
            <person name="Jia X."/>
            <person name="Li D."/>
            <person name="Zhu A."/>
            <person name="Guo F."/>
            <person name="Chen W."/>
            <person name="Ni D."/>
            <person name="Usadel B."/>
            <person name="Fernie A.R."/>
            <person name="Wen W."/>
        </authorList>
    </citation>
    <scope>NUCLEOTIDE SEQUENCE [LARGE SCALE GENOMIC DNA]</scope>
    <source>
        <strain evidence="4">cv. G240</strain>
    </source>
</reference>
<gene>
    <name evidence="3" type="ORF">HYC85_007057</name>
</gene>
<name>A0A7J7HPT9_CAMSI</name>
<accession>A0A7J7HPT9</accession>
<dbReference type="EMBL" id="JACBKZ010000003">
    <property type="protein sequence ID" value="KAF5954201.1"/>
    <property type="molecule type" value="Genomic_DNA"/>
</dbReference>
<feature type="coiled-coil region" evidence="1">
    <location>
        <begin position="135"/>
        <end position="267"/>
    </location>
</feature>
<evidence type="ECO:0000313" key="4">
    <source>
        <dbReference type="Proteomes" id="UP000593564"/>
    </source>
</evidence>